<reference evidence="1 2" key="1">
    <citation type="submission" date="2019-06" db="EMBL/GenBank/DDBJ databases">
        <title>Sequencing the genomes of 1000 actinobacteria strains.</title>
        <authorList>
            <person name="Klenk H.-P."/>
        </authorList>
    </citation>
    <scope>NUCLEOTIDE SEQUENCE [LARGE SCALE GENOMIC DNA]</scope>
    <source>
        <strain evidence="1 2">DSM 41649</strain>
    </source>
</reference>
<dbReference type="OrthoDB" id="4237628at2"/>
<protein>
    <submittedName>
        <fullName evidence="1">Uncharacterized protein</fullName>
    </submittedName>
</protein>
<dbReference type="RefSeq" id="WP_145796934.1">
    <property type="nucleotide sequence ID" value="NZ_VIVR01000001.1"/>
</dbReference>
<sequence>MDQDAVQRARVLLLGSNRRVLRGPDALRVYRVLTQVSPEVYGSKLAYVLVEASRSPRLSDLPQVRLALLDEAIEVAEALHQANPFRAKVLARALDARRQERTG</sequence>
<dbReference type="AlphaFoldDB" id="A0A561F1R6"/>
<proteinExistence type="predicted"/>
<gene>
    <name evidence="1" type="ORF">FB465_7029</name>
</gene>
<dbReference type="EMBL" id="VIVR01000001">
    <property type="protein sequence ID" value="TWE21803.1"/>
    <property type="molecule type" value="Genomic_DNA"/>
</dbReference>
<evidence type="ECO:0000313" key="1">
    <source>
        <dbReference type="EMBL" id="TWE21803.1"/>
    </source>
</evidence>
<dbReference type="Proteomes" id="UP000318416">
    <property type="component" value="Unassembled WGS sequence"/>
</dbReference>
<name>A0A561F1R6_9ACTN</name>
<keyword evidence="2" id="KW-1185">Reference proteome</keyword>
<evidence type="ECO:0000313" key="2">
    <source>
        <dbReference type="Proteomes" id="UP000318416"/>
    </source>
</evidence>
<comment type="caution">
    <text evidence="1">The sequence shown here is derived from an EMBL/GenBank/DDBJ whole genome shotgun (WGS) entry which is preliminary data.</text>
</comment>
<organism evidence="1 2">
    <name type="scientific">Kitasatospora atroaurantiaca</name>
    <dbReference type="NCBI Taxonomy" id="285545"/>
    <lineage>
        <taxon>Bacteria</taxon>
        <taxon>Bacillati</taxon>
        <taxon>Actinomycetota</taxon>
        <taxon>Actinomycetes</taxon>
        <taxon>Kitasatosporales</taxon>
        <taxon>Streptomycetaceae</taxon>
        <taxon>Kitasatospora</taxon>
    </lineage>
</organism>
<accession>A0A561F1R6</accession>